<keyword evidence="2 5" id="KW-0812">Transmembrane</keyword>
<evidence type="ECO:0000256" key="2">
    <source>
        <dbReference type="ARBA" id="ARBA00022692"/>
    </source>
</evidence>
<dbReference type="OrthoDB" id="9811701at2"/>
<dbReference type="GO" id="GO:0016020">
    <property type="term" value="C:membrane"/>
    <property type="evidence" value="ECO:0007669"/>
    <property type="project" value="UniProtKB-SubCell"/>
</dbReference>
<proteinExistence type="predicted"/>
<organism evidence="6 7">
    <name type="scientific">Nocardioides jishulii</name>
    <dbReference type="NCBI Taxonomy" id="2575440"/>
    <lineage>
        <taxon>Bacteria</taxon>
        <taxon>Bacillati</taxon>
        <taxon>Actinomycetota</taxon>
        <taxon>Actinomycetes</taxon>
        <taxon>Propionibacteriales</taxon>
        <taxon>Nocardioidaceae</taxon>
        <taxon>Nocardioides</taxon>
    </lineage>
</organism>
<dbReference type="Proteomes" id="UP000307808">
    <property type="component" value="Unassembled WGS sequence"/>
</dbReference>
<feature type="transmembrane region" description="Helical" evidence="5">
    <location>
        <begin position="211"/>
        <end position="236"/>
    </location>
</feature>
<comment type="subcellular location">
    <subcellularLocation>
        <location evidence="1">Membrane</location>
        <topology evidence="1">Multi-pass membrane protein</topology>
    </subcellularLocation>
</comment>
<feature type="transmembrane region" description="Helical" evidence="5">
    <location>
        <begin position="39"/>
        <end position="57"/>
    </location>
</feature>
<keyword evidence="3 5" id="KW-1133">Transmembrane helix</keyword>
<dbReference type="InterPro" id="IPR007300">
    <property type="entry name" value="CidB/LrgB"/>
</dbReference>
<reference evidence="6 7" key="1">
    <citation type="submission" date="2019-04" db="EMBL/GenBank/DDBJ databases">
        <authorList>
            <person name="Dong K."/>
        </authorList>
    </citation>
    <scope>NUCLEOTIDE SEQUENCE [LARGE SCALE GENOMIC DNA]</scope>
    <source>
        <strain evidence="7">dk3543</strain>
    </source>
</reference>
<dbReference type="PANTHER" id="PTHR30249">
    <property type="entry name" value="PUTATIVE SEROTONIN TRANSPORTER"/>
    <property type="match status" value="1"/>
</dbReference>
<comment type="caution">
    <text evidence="6">The sequence shown here is derived from an EMBL/GenBank/DDBJ whole genome shotgun (WGS) entry which is preliminary data.</text>
</comment>
<dbReference type="Pfam" id="PF04172">
    <property type="entry name" value="LrgB"/>
    <property type="match status" value="1"/>
</dbReference>
<evidence type="ECO:0000256" key="3">
    <source>
        <dbReference type="ARBA" id="ARBA00022989"/>
    </source>
</evidence>
<gene>
    <name evidence="6" type="ORF">FC770_04895</name>
</gene>
<evidence type="ECO:0000256" key="4">
    <source>
        <dbReference type="ARBA" id="ARBA00023136"/>
    </source>
</evidence>
<sequence>MAVGPMPDALTSPLALVLLTLLSYQLGLWLRRASRYHPAAQPVVVAIAGTALGITLLDVDYPTYADSALLISFWLGPATVALAVPLHRQTRRMRGVVAPMLVAIPLGAAVSIATAYALILLLGGSETLAVTMAPKAATTPVSIALAEQAGGLPPVTAIVTIVAGILGAVLGPTVLTLLRVRDRRARGLAMGAASHGIGTSRALLEDETEGAFSGLSMGLTALATSVLLPLVLWVLAL</sequence>
<evidence type="ECO:0000313" key="7">
    <source>
        <dbReference type="Proteomes" id="UP000307808"/>
    </source>
</evidence>
<feature type="transmembrane region" description="Helical" evidence="5">
    <location>
        <begin position="12"/>
        <end position="30"/>
    </location>
</feature>
<feature type="transmembrane region" description="Helical" evidence="5">
    <location>
        <begin position="96"/>
        <end position="122"/>
    </location>
</feature>
<feature type="transmembrane region" description="Helical" evidence="5">
    <location>
        <begin position="155"/>
        <end position="178"/>
    </location>
</feature>
<dbReference type="PANTHER" id="PTHR30249:SF0">
    <property type="entry name" value="PLASTIDAL GLYCOLATE_GLYCERATE TRANSLOCATOR 1, CHLOROPLASTIC"/>
    <property type="match status" value="1"/>
</dbReference>
<keyword evidence="4 5" id="KW-0472">Membrane</keyword>
<evidence type="ECO:0000256" key="5">
    <source>
        <dbReference type="SAM" id="Phobius"/>
    </source>
</evidence>
<evidence type="ECO:0000256" key="1">
    <source>
        <dbReference type="ARBA" id="ARBA00004141"/>
    </source>
</evidence>
<protein>
    <submittedName>
        <fullName evidence="6">LrgB family protein</fullName>
    </submittedName>
</protein>
<keyword evidence="7" id="KW-1185">Reference proteome</keyword>
<evidence type="ECO:0000313" key="6">
    <source>
        <dbReference type="EMBL" id="TKI64468.1"/>
    </source>
</evidence>
<dbReference type="AlphaFoldDB" id="A0A4U2YSM6"/>
<name>A0A4U2YSM6_9ACTN</name>
<accession>A0A4U2YSM6</accession>
<dbReference type="EMBL" id="SZPY01000001">
    <property type="protein sequence ID" value="TKI64468.1"/>
    <property type="molecule type" value="Genomic_DNA"/>
</dbReference>
<feature type="transmembrane region" description="Helical" evidence="5">
    <location>
        <begin position="63"/>
        <end position="84"/>
    </location>
</feature>